<keyword evidence="3" id="KW-1185">Reference proteome</keyword>
<dbReference type="InterPro" id="IPR007539">
    <property type="entry name" value="DUF551"/>
</dbReference>
<name>A0ABX2GZR5_9FIRM</name>
<evidence type="ECO:0000313" key="3">
    <source>
        <dbReference type="Proteomes" id="UP000821846"/>
    </source>
</evidence>
<dbReference type="Pfam" id="PF04448">
    <property type="entry name" value="DUF551"/>
    <property type="match status" value="1"/>
</dbReference>
<dbReference type="RefSeq" id="WP_173865749.1">
    <property type="nucleotide sequence ID" value="NZ_JAAWUU010000005.1"/>
</dbReference>
<proteinExistence type="predicted"/>
<protein>
    <submittedName>
        <fullName evidence="2">DUF551 domain-containing protein</fullName>
    </submittedName>
</protein>
<reference evidence="2 3" key="1">
    <citation type="journal article" date="2020" name="Cell Host Microbe">
        <title>Functional and Genomic Variation between Human-Derived Isolates of Lachnospiraceae Reveals Inter- and Intra-Species Diversity.</title>
        <authorList>
            <person name="Sorbara M.T."/>
            <person name="Littmann E.R."/>
            <person name="Fontana E."/>
            <person name="Moody T.U."/>
            <person name="Kohout C.E."/>
            <person name="Gjonbalaj M."/>
            <person name="Eaton V."/>
            <person name="Seok R."/>
            <person name="Leiner I.M."/>
            <person name="Pamer E.G."/>
        </authorList>
    </citation>
    <scope>NUCLEOTIDE SEQUENCE [LARGE SCALE GENOMIC DNA]</scope>
    <source>
        <strain evidence="2 3">MSK.14.16</strain>
    </source>
</reference>
<organism evidence="2 3">
    <name type="scientific">Faecalicatena fissicatena</name>
    <dbReference type="NCBI Taxonomy" id="290055"/>
    <lineage>
        <taxon>Bacteria</taxon>
        <taxon>Bacillati</taxon>
        <taxon>Bacillota</taxon>
        <taxon>Clostridia</taxon>
        <taxon>Lachnospirales</taxon>
        <taxon>Lachnospiraceae</taxon>
        <taxon>Faecalicatena</taxon>
    </lineage>
</organism>
<comment type="caution">
    <text evidence="2">The sequence shown here is derived from an EMBL/GenBank/DDBJ whole genome shotgun (WGS) entry which is preliminary data.</text>
</comment>
<dbReference type="EMBL" id="JAAWUZ010000059">
    <property type="protein sequence ID" value="NSG31105.1"/>
    <property type="molecule type" value="Genomic_DNA"/>
</dbReference>
<feature type="domain" description="DUF551" evidence="1">
    <location>
        <begin position="60"/>
        <end position="127"/>
    </location>
</feature>
<sequence>MERLTTAYERILVDESAGMQYVANASDLEVENRLGTYEDAEEARAKAEQLLRQRNRLKSGWIPVTERLPENDDYVLMSFENFSLPLVGRYVDDEKLGGAWYLGDCLDEDTCLANDLFVNAWMPLPKPYREDE</sequence>
<evidence type="ECO:0000259" key="1">
    <source>
        <dbReference type="Pfam" id="PF04448"/>
    </source>
</evidence>
<evidence type="ECO:0000313" key="2">
    <source>
        <dbReference type="EMBL" id="NSG31105.1"/>
    </source>
</evidence>
<gene>
    <name evidence="2" type="ORF">HFM93_12695</name>
</gene>
<dbReference type="Proteomes" id="UP000821846">
    <property type="component" value="Unassembled WGS sequence"/>
</dbReference>
<accession>A0ABX2GZR5</accession>